<dbReference type="Proteomes" id="UP000077317">
    <property type="component" value="Chromosome"/>
</dbReference>
<dbReference type="KEGG" id="spat:A0O21_02005"/>
<dbReference type="Gene3D" id="2.40.30.170">
    <property type="match status" value="1"/>
</dbReference>
<evidence type="ECO:0000259" key="6">
    <source>
        <dbReference type="Pfam" id="PF25984"/>
    </source>
</evidence>
<feature type="transmembrane region" description="Helical" evidence="5">
    <location>
        <begin position="16"/>
        <end position="35"/>
    </location>
</feature>
<evidence type="ECO:0000313" key="9">
    <source>
        <dbReference type="EMBL" id="AND78883.1"/>
    </source>
</evidence>
<gene>
    <name evidence="9" type="ORF">A0O21_02005</name>
</gene>
<dbReference type="Pfam" id="PF25990">
    <property type="entry name" value="Beta-barrel_YknX"/>
    <property type="match status" value="1"/>
</dbReference>
<dbReference type="InterPro" id="IPR058637">
    <property type="entry name" value="YknX-like_C"/>
</dbReference>
<evidence type="ECO:0000256" key="5">
    <source>
        <dbReference type="SAM" id="Phobius"/>
    </source>
</evidence>
<comment type="subcellular location">
    <subcellularLocation>
        <location evidence="1">Cell envelope</location>
    </subcellularLocation>
</comment>
<feature type="compositionally biased region" description="Low complexity" evidence="4">
    <location>
        <begin position="277"/>
        <end position="300"/>
    </location>
</feature>
<accession>A0A172Q5X8</accession>
<dbReference type="InterPro" id="IPR050465">
    <property type="entry name" value="UPF0194_transport"/>
</dbReference>
<keyword evidence="2 3" id="KW-0175">Coiled coil</keyword>
<feature type="domain" description="YknX-like C-terminal permuted SH3-like" evidence="7">
    <location>
        <begin position="333"/>
        <end position="399"/>
    </location>
</feature>
<dbReference type="InterPro" id="IPR058639">
    <property type="entry name" value="BSH_YknX-like"/>
</dbReference>
<evidence type="ECO:0000259" key="8">
    <source>
        <dbReference type="Pfam" id="PF25990"/>
    </source>
</evidence>
<dbReference type="PANTHER" id="PTHR32347:SF14">
    <property type="entry name" value="EFFLUX SYSTEM COMPONENT YKNX-RELATED"/>
    <property type="match status" value="1"/>
</dbReference>
<dbReference type="GO" id="GO:0030313">
    <property type="term" value="C:cell envelope"/>
    <property type="evidence" value="ECO:0007669"/>
    <property type="project" value="UniProtKB-SubCell"/>
</dbReference>
<evidence type="ECO:0000256" key="2">
    <source>
        <dbReference type="ARBA" id="ARBA00023054"/>
    </source>
</evidence>
<evidence type="ECO:0000256" key="4">
    <source>
        <dbReference type="SAM" id="MobiDB-lite"/>
    </source>
</evidence>
<dbReference type="EMBL" id="CP014699">
    <property type="protein sequence ID" value="AND78883.1"/>
    <property type="molecule type" value="Genomic_DNA"/>
</dbReference>
<keyword evidence="10" id="KW-1185">Reference proteome</keyword>
<feature type="region of interest" description="Disordered" evidence="4">
    <location>
        <begin position="274"/>
        <end position="300"/>
    </location>
</feature>
<reference evidence="9 10" key="1">
    <citation type="journal article" date="2016" name="Int. J. Syst. Evol. Microbiol.">
        <title>Streptococcuspantholopis sp. nov., isolated from faeces of the Tibetan antelope (Pantholops hodgsonii).</title>
        <authorList>
            <person name="Bai X."/>
            <person name="Xiong Y."/>
            <person name="Lu S."/>
            <person name="Jin D."/>
            <person name="Lai X."/>
            <person name="Yang J."/>
            <person name="Niu L."/>
            <person name="Hu S."/>
            <person name="Meng X."/>
            <person name="Pu J."/>
            <person name="Ye C."/>
            <person name="Xu J."/>
        </authorList>
    </citation>
    <scope>NUCLEOTIDE SEQUENCE [LARGE SCALE GENOMIC DNA]</scope>
    <source>
        <strain evidence="9 10">TA 26</strain>
    </source>
</reference>
<dbReference type="Pfam" id="PF25989">
    <property type="entry name" value="YknX_C"/>
    <property type="match status" value="1"/>
</dbReference>
<dbReference type="PANTHER" id="PTHR32347">
    <property type="entry name" value="EFFLUX SYSTEM COMPONENT YKNX-RELATED"/>
    <property type="match status" value="1"/>
</dbReference>
<organism evidence="9 10">
    <name type="scientific">Streptococcus pantholopis</name>
    <dbReference type="NCBI Taxonomy" id="1811193"/>
    <lineage>
        <taxon>Bacteria</taxon>
        <taxon>Bacillati</taxon>
        <taxon>Bacillota</taxon>
        <taxon>Bacilli</taxon>
        <taxon>Lactobacillales</taxon>
        <taxon>Streptococcaceae</taxon>
        <taxon>Streptococcus</taxon>
    </lineage>
</organism>
<keyword evidence="5" id="KW-0472">Membrane</keyword>
<evidence type="ECO:0000256" key="3">
    <source>
        <dbReference type="SAM" id="Coils"/>
    </source>
</evidence>
<dbReference type="Gene3D" id="2.40.420.20">
    <property type="match status" value="1"/>
</dbReference>
<sequence length="412" mass="43888">MAKKRSSKKLSKRTKGIIWGAAAACVLIIGLILYLQQASSQSNSVSKEYSLVNAAEGSVNSTTLLSGTVKATSEQYVYFDSSKGTQATVNVSVGDQVTAGQQLVQYDATAAQAAYDSAVRSANKIARQIEYLKTYGNLPTTESSVDEETGEATTTTVPPTQQATASYNQQLQDLNDSYADAQSEIAKAQEALNQTIITSDVTGTVVEVNHDVDPSSKESQTLVHVVTEGQLRIEGTLTEYDLANISNGQQVKITSKVYPDQEWTGTISHISNYPKEGNAGNTANAASGSSGSSGSSSGASYEYRADITSPLNELKQGFTVSVEVVNDTKHILVPLMAIVNEGKKNYVWVYDDSSSKIKKAEVSLGSADAKSQEITGGLELGQIIIENPDKDFQDGQKIENTVSGDTDSAKDK</sequence>
<feature type="region of interest" description="Disordered" evidence="4">
    <location>
        <begin position="389"/>
        <end position="412"/>
    </location>
</feature>
<dbReference type="STRING" id="1811193.A0O21_02005"/>
<feature type="domain" description="YknX-like beta-barrel" evidence="8">
    <location>
        <begin position="232"/>
        <end position="324"/>
    </location>
</feature>
<name>A0A172Q5X8_9STRE</name>
<dbReference type="InterPro" id="IPR058636">
    <property type="entry name" value="Beta-barrel_YknX"/>
</dbReference>
<feature type="domain" description="YknX-like barrel-sandwich hybrid" evidence="6">
    <location>
        <begin position="75"/>
        <end position="226"/>
    </location>
</feature>
<feature type="region of interest" description="Disordered" evidence="4">
    <location>
        <begin position="139"/>
        <end position="161"/>
    </location>
</feature>
<feature type="compositionally biased region" description="Low complexity" evidence="4">
    <location>
        <begin position="151"/>
        <end position="161"/>
    </location>
</feature>
<dbReference type="OrthoDB" id="85226at2"/>
<dbReference type="Pfam" id="PF25984">
    <property type="entry name" value="BSH_YknX"/>
    <property type="match status" value="1"/>
</dbReference>
<proteinExistence type="predicted"/>
<evidence type="ECO:0000313" key="10">
    <source>
        <dbReference type="Proteomes" id="UP000077317"/>
    </source>
</evidence>
<protein>
    <submittedName>
        <fullName evidence="9">Efflux transporter periplasmic adaptor subunit</fullName>
    </submittedName>
</protein>
<dbReference type="RefSeq" id="WP_067060528.1">
    <property type="nucleotide sequence ID" value="NZ_CP014699.1"/>
</dbReference>
<evidence type="ECO:0000259" key="7">
    <source>
        <dbReference type="Pfam" id="PF25989"/>
    </source>
</evidence>
<dbReference type="AlphaFoldDB" id="A0A172Q5X8"/>
<evidence type="ECO:0000256" key="1">
    <source>
        <dbReference type="ARBA" id="ARBA00004196"/>
    </source>
</evidence>
<reference evidence="10" key="2">
    <citation type="submission" date="2016-03" db="EMBL/GenBank/DDBJ databases">
        <title>Streptococcus antelopensis sp. nov., isolated from the feces of the Tibetan antelope (Pantholops hodgsonii) in Hoh Xil National Nature Reserve, Qinghai, China.</title>
        <authorList>
            <person name="Bai X."/>
        </authorList>
    </citation>
    <scope>NUCLEOTIDE SEQUENCE [LARGE SCALE GENOMIC DNA]</scope>
    <source>
        <strain evidence="10">TA 26</strain>
    </source>
</reference>
<feature type="coiled-coil region" evidence="3">
    <location>
        <begin position="164"/>
        <end position="198"/>
    </location>
</feature>
<keyword evidence="5" id="KW-1133">Transmembrane helix</keyword>
<keyword evidence="5" id="KW-0812">Transmembrane</keyword>